<protein>
    <submittedName>
        <fullName evidence="2">Uncharacterized protein</fullName>
    </submittedName>
</protein>
<dbReference type="RefSeq" id="WP_042121717.1">
    <property type="nucleotide sequence ID" value="NZ_FZOL01000021.1"/>
</dbReference>
<gene>
    <name evidence="2" type="ORF">SAMN05444352_12183</name>
</gene>
<dbReference type="EMBL" id="FZOL01000021">
    <property type="protein sequence ID" value="SNT02561.1"/>
    <property type="molecule type" value="Genomic_DNA"/>
</dbReference>
<feature type="signal peptide" evidence="1">
    <location>
        <begin position="1"/>
        <end position="25"/>
    </location>
</feature>
<dbReference type="AlphaFoldDB" id="A0A239J9I7"/>
<sequence length="156" mass="16998">MNNQLFPCITFSFIALLGAASQANAYTHAERLAFLNDLPAVCFNNEADYKTYKTARDAHYASNKFGDFMPNVAQKQIDFDLKYSQPSPGADITLDASGSKVPSGHILYQWNNDKAATGATHKVAAGASGSTQTVSLWLMDEMCGINYSKKFPVVSK</sequence>
<reference evidence="3" key="1">
    <citation type="submission" date="2017-06" db="EMBL/GenBank/DDBJ databases">
        <authorList>
            <person name="Varghese N."/>
            <person name="Submissions S."/>
        </authorList>
    </citation>
    <scope>NUCLEOTIDE SEQUENCE [LARGE SCALE GENOMIC DNA]</scope>
    <source>
        <strain evidence="3">DSM 22348</strain>
    </source>
</reference>
<accession>A0A239J9I7</accession>
<evidence type="ECO:0000313" key="2">
    <source>
        <dbReference type="EMBL" id="SNT02561.1"/>
    </source>
</evidence>
<dbReference type="OrthoDB" id="7041124at2"/>
<dbReference type="Proteomes" id="UP000198407">
    <property type="component" value="Unassembled WGS sequence"/>
</dbReference>
<organism evidence="2 3">
    <name type="scientific">Pseudomonas japonica</name>
    <dbReference type="NCBI Taxonomy" id="256466"/>
    <lineage>
        <taxon>Bacteria</taxon>
        <taxon>Pseudomonadati</taxon>
        <taxon>Pseudomonadota</taxon>
        <taxon>Gammaproteobacteria</taxon>
        <taxon>Pseudomonadales</taxon>
        <taxon>Pseudomonadaceae</taxon>
        <taxon>Pseudomonas</taxon>
    </lineage>
</organism>
<dbReference type="Gene3D" id="2.60.40.10">
    <property type="entry name" value="Immunoglobulins"/>
    <property type="match status" value="1"/>
</dbReference>
<name>A0A239J9I7_9PSED</name>
<proteinExistence type="predicted"/>
<evidence type="ECO:0000256" key="1">
    <source>
        <dbReference type="SAM" id="SignalP"/>
    </source>
</evidence>
<dbReference type="InterPro" id="IPR013783">
    <property type="entry name" value="Ig-like_fold"/>
</dbReference>
<evidence type="ECO:0000313" key="3">
    <source>
        <dbReference type="Proteomes" id="UP000198407"/>
    </source>
</evidence>
<keyword evidence="3" id="KW-1185">Reference proteome</keyword>
<feature type="chain" id="PRO_5011253605" evidence="1">
    <location>
        <begin position="26"/>
        <end position="156"/>
    </location>
</feature>
<keyword evidence="1" id="KW-0732">Signal</keyword>